<evidence type="ECO:0000313" key="2">
    <source>
        <dbReference type="Proteomes" id="UP000593567"/>
    </source>
</evidence>
<dbReference type="AlphaFoldDB" id="A0A7J7KBE8"/>
<organism evidence="1 2">
    <name type="scientific">Bugula neritina</name>
    <name type="common">Brown bryozoan</name>
    <name type="synonym">Sertularia neritina</name>
    <dbReference type="NCBI Taxonomy" id="10212"/>
    <lineage>
        <taxon>Eukaryota</taxon>
        <taxon>Metazoa</taxon>
        <taxon>Spiralia</taxon>
        <taxon>Lophotrochozoa</taxon>
        <taxon>Bryozoa</taxon>
        <taxon>Gymnolaemata</taxon>
        <taxon>Cheilostomatida</taxon>
        <taxon>Flustrina</taxon>
        <taxon>Buguloidea</taxon>
        <taxon>Bugulidae</taxon>
        <taxon>Bugula</taxon>
    </lineage>
</organism>
<proteinExistence type="predicted"/>
<comment type="caution">
    <text evidence="1">The sequence shown here is derived from an EMBL/GenBank/DDBJ whole genome shotgun (WGS) entry which is preliminary data.</text>
</comment>
<keyword evidence="2" id="KW-1185">Reference proteome</keyword>
<protein>
    <submittedName>
        <fullName evidence="1">Uncharacterized protein</fullName>
    </submittedName>
</protein>
<reference evidence="1" key="1">
    <citation type="submission" date="2020-06" db="EMBL/GenBank/DDBJ databases">
        <title>Draft genome of Bugula neritina, a colonial animal packing powerful symbionts and potential medicines.</title>
        <authorList>
            <person name="Rayko M."/>
        </authorList>
    </citation>
    <scope>NUCLEOTIDE SEQUENCE [LARGE SCALE GENOMIC DNA]</scope>
    <source>
        <strain evidence="1">Kwan_BN1</strain>
    </source>
</reference>
<dbReference type="EMBL" id="VXIV02000853">
    <property type="protein sequence ID" value="KAF6035597.1"/>
    <property type="molecule type" value="Genomic_DNA"/>
</dbReference>
<dbReference type="Proteomes" id="UP000593567">
    <property type="component" value="Unassembled WGS sequence"/>
</dbReference>
<sequence>MNSMCTIPTNKIKHSELLGVIFPCHLHLIACTAMDSDYAIMSKLLLPQRCTLFLILGQLRSVTVYFCCICLATNKVVYTFHSKNYF</sequence>
<gene>
    <name evidence="1" type="ORF">EB796_006083</name>
</gene>
<name>A0A7J7KBE8_BUGNE</name>
<evidence type="ECO:0000313" key="1">
    <source>
        <dbReference type="EMBL" id="KAF6035597.1"/>
    </source>
</evidence>
<accession>A0A7J7KBE8</accession>